<evidence type="ECO:0000313" key="2">
    <source>
        <dbReference type="Proteomes" id="UP000470771"/>
    </source>
</evidence>
<comment type="caution">
    <text evidence="1">The sequence shown here is derived from an EMBL/GenBank/DDBJ whole genome shotgun (WGS) entry which is preliminary data.</text>
</comment>
<name>A0A6N9NIT0_9FLAO</name>
<sequence length="810" mass="92712">MITKKLTFLLLNLFISIVTYGQTIQISGQVLDAQSKSPLAFVTIGIEGTNTGFITDIDGRFNSSISEQSQSLTFSFIGYERKVIEVKELKANPIILLNQRAVEVSEVRVVPGINPADIIMNQVIENRKLNNPEEATQFSYDSYNKLVFTVNPDSISKKMEMQKDSVNKDSSLLYTADYISKQHLVMMESVSHRDFMSPTKDKEVILASRVSGLKSPEFSLIGTQLQSFSFYKDYVELMDYRLLSPISKGATSQYLFILEDSIIENGELFYTISFQPKKGKNFEGLKGQLFIHKKDFAIKSVSASPAAEGGGIEMKIQQLYEKVDGQWFPVQLNSNLTFNTIIIDQFPLYGIGRSYLQNIQLTSLRPKNEFDNVVLEMDRKIKSNTDSLLNAFRLDTLDAKEAKTYHMMDSIGEAEKFDEKLRLLKIITTGNIPLGPINVDLNKLGGYNNYEGFRLGLGVHTNDKISKSLSLGGYFAYGFKDKNWKYGGDLSYKPFQDRAIHFKLSYSNDVQERGGVQYTLLKKSSLTSENYKDLFIYQMDLIERVRLESRFSLLKSWQFNVFGQQNWIQSGDDYRFLKPITNEVALRLNPFQQTELGLEARFAYGEKFVELFGMKISSGTKFPIVHFKYTKGLEQNESQFDFNKYEGRIEKLFVIRNGGELNVRMLAGYVDANVPLMFNFTPTGVNKGFGISVANTFETARPNEFFHDRFASLFIRHNFKQLLYKGEKFHPEFVIHTAVGFGQMKQTTSHQNIEFKTMEKGYFESGVIVNDLYRMQFLTFGVGTFYRYGYYSTPDELDNFTFKLSMSFAL</sequence>
<evidence type="ECO:0000313" key="1">
    <source>
        <dbReference type="EMBL" id="NBG65110.1"/>
    </source>
</evidence>
<proteinExistence type="predicted"/>
<gene>
    <name evidence="1" type="ORF">GQN54_03215</name>
</gene>
<dbReference type="SUPFAM" id="SSF49464">
    <property type="entry name" value="Carboxypeptidase regulatory domain-like"/>
    <property type="match status" value="1"/>
</dbReference>
<dbReference type="InterPro" id="IPR043741">
    <property type="entry name" value="DUF5686"/>
</dbReference>
<dbReference type="EMBL" id="WWNE01000004">
    <property type="protein sequence ID" value="NBG65110.1"/>
    <property type="molecule type" value="Genomic_DNA"/>
</dbReference>
<dbReference type="Pfam" id="PF18939">
    <property type="entry name" value="DUF5686"/>
    <property type="match status" value="1"/>
</dbReference>
<evidence type="ECO:0008006" key="3">
    <source>
        <dbReference type="Google" id="ProtNLM"/>
    </source>
</evidence>
<dbReference type="Gene3D" id="2.60.40.1120">
    <property type="entry name" value="Carboxypeptidase-like, regulatory domain"/>
    <property type="match status" value="1"/>
</dbReference>
<reference evidence="1 2" key="1">
    <citation type="submission" date="2019-12" db="EMBL/GenBank/DDBJ databases">
        <authorList>
            <person name="Zhao J."/>
        </authorList>
    </citation>
    <scope>NUCLEOTIDE SEQUENCE [LARGE SCALE GENOMIC DNA]</scope>
    <source>
        <strain evidence="1 2">S-15</strain>
    </source>
</reference>
<organism evidence="1 2">
    <name type="scientific">Acidiluteibacter ferrifornacis</name>
    <dbReference type="NCBI Taxonomy" id="2692424"/>
    <lineage>
        <taxon>Bacteria</taxon>
        <taxon>Pseudomonadati</taxon>
        <taxon>Bacteroidota</taxon>
        <taxon>Flavobacteriia</taxon>
        <taxon>Flavobacteriales</taxon>
        <taxon>Cryomorphaceae</taxon>
        <taxon>Acidiluteibacter</taxon>
    </lineage>
</organism>
<protein>
    <recommendedName>
        <fullName evidence="3">Carboxypeptidase-like regulatory domain-containing protein</fullName>
    </recommendedName>
</protein>
<dbReference type="AlphaFoldDB" id="A0A6N9NIT0"/>
<accession>A0A6N9NIT0</accession>
<dbReference type="RefSeq" id="WP_160631934.1">
    <property type="nucleotide sequence ID" value="NZ_WWNE01000004.1"/>
</dbReference>
<dbReference type="Proteomes" id="UP000470771">
    <property type="component" value="Unassembled WGS sequence"/>
</dbReference>
<dbReference type="InterPro" id="IPR008969">
    <property type="entry name" value="CarboxyPept-like_regulatory"/>
</dbReference>
<keyword evidence="2" id="KW-1185">Reference proteome</keyword>
<dbReference type="Pfam" id="PF13715">
    <property type="entry name" value="CarbopepD_reg_2"/>
    <property type="match status" value="1"/>
</dbReference>